<name>A0ABY6GTJ0_9GAMM</name>
<evidence type="ECO:0000256" key="5">
    <source>
        <dbReference type="ARBA" id="ARBA00022692"/>
    </source>
</evidence>
<feature type="transmembrane region" description="Helical" evidence="8">
    <location>
        <begin position="85"/>
        <end position="107"/>
    </location>
</feature>
<keyword evidence="2" id="KW-1003">Cell membrane</keyword>
<dbReference type="EMBL" id="CP103300">
    <property type="protein sequence ID" value="UYM16090.1"/>
    <property type="molecule type" value="Genomic_DNA"/>
</dbReference>
<feature type="domain" description="Glycosyltransferase RgtA/B/C/D-like" evidence="9">
    <location>
        <begin position="33"/>
        <end position="194"/>
    </location>
</feature>
<accession>A0ABY6GTJ0</accession>
<keyword evidence="4" id="KW-0808">Transferase</keyword>
<organism evidence="10 11">
    <name type="scientific">Endozoicomonas euniceicola</name>
    <dbReference type="NCBI Taxonomy" id="1234143"/>
    <lineage>
        <taxon>Bacteria</taxon>
        <taxon>Pseudomonadati</taxon>
        <taxon>Pseudomonadota</taxon>
        <taxon>Gammaproteobacteria</taxon>
        <taxon>Oceanospirillales</taxon>
        <taxon>Endozoicomonadaceae</taxon>
        <taxon>Endozoicomonas</taxon>
    </lineage>
</organism>
<dbReference type="PANTHER" id="PTHR33908">
    <property type="entry name" value="MANNOSYLTRANSFERASE YKCB-RELATED"/>
    <property type="match status" value="1"/>
</dbReference>
<evidence type="ECO:0000256" key="6">
    <source>
        <dbReference type="ARBA" id="ARBA00022989"/>
    </source>
</evidence>
<evidence type="ECO:0000313" key="11">
    <source>
        <dbReference type="Proteomes" id="UP001163255"/>
    </source>
</evidence>
<dbReference type="Pfam" id="PF13231">
    <property type="entry name" value="PMT_2"/>
    <property type="match status" value="1"/>
</dbReference>
<evidence type="ECO:0000256" key="2">
    <source>
        <dbReference type="ARBA" id="ARBA00022475"/>
    </source>
</evidence>
<feature type="transmembrane region" description="Helical" evidence="8">
    <location>
        <begin position="141"/>
        <end position="164"/>
    </location>
</feature>
<evidence type="ECO:0000259" key="9">
    <source>
        <dbReference type="Pfam" id="PF13231"/>
    </source>
</evidence>
<feature type="transmembrane region" description="Helical" evidence="8">
    <location>
        <begin position="53"/>
        <end position="73"/>
    </location>
</feature>
<comment type="subcellular location">
    <subcellularLocation>
        <location evidence="1">Cell membrane</location>
        <topology evidence="1">Multi-pass membrane protein</topology>
    </subcellularLocation>
</comment>
<evidence type="ECO:0000256" key="8">
    <source>
        <dbReference type="SAM" id="Phobius"/>
    </source>
</evidence>
<feature type="transmembrane region" description="Helical" evidence="8">
    <location>
        <begin position="290"/>
        <end position="307"/>
    </location>
</feature>
<feature type="transmembrane region" description="Helical" evidence="8">
    <location>
        <begin position="260"/>
        <end position="278"/>
    </location>
</feature>
<feature type="transmembrane region" description="Helical" evidence="8">
    <location>
        <begin position="314"/>
        <end position="337"/>
    </location>
</feature>
<dbReference type="RefSeq" id="WP_262598392.1">
    <property type="nucleotide sequence ID" value="NZ_CP103300.1"/>
</dbReference>
<keyword evidence="11" id="KW-1185">Reference proteome</keyword>
<protein>
    <submittedName>
        <fullName evidence="10">Glycosyltransferase family 39 protein</fullName>
    </submittedName>
</protein>
<keyword evidence="3" id="KW-0328">Glycosyltransferase</keyword>
<evidence type="ECO:0000256" key="3">
    <source>
        <dbReference type="ARBA" id="ARBA00022676"/>
    </source>
</evidence>
<dbReference type="PANTHER" id="PTHR33908:SF11">
    <property type="entry name" value="MEMBRANE PROTEIN"/>
    <property type="match status" value="1"/>
</dbReference>
<reference evidence="10" key="1">
    <citation type="submission" date="2022-10" db="EMBL/GenBank/DDBJ databases">
        <title>Completed Genome Sequence of two octocoral isolated bacterium, Endozoicomonas euniceicola EF212T and Endozoicomonas gorgoniicola PS125T.</title>
        <authorList>
            <person name="Chiou Y.-J."/>
            <person name="Chen Y.-H."/>
        </authorList>
    </citation>
    <scope>NUCLEOTIDE SEQUENCE</scope>
    <source>
        <strain evidence="10">EF212</strain>
    </source>
</reference>
<feature type="transmembrane region" description="Helical" evidence="8">
    <location>
        <begin position="176"/>
        <end position="196"/>
    </location>
</feature>
<dbReference type="InterPro" id="IPR038731">
    <property type="entry name" value="RgtA/B/C-like"/>
</dbReference>
<keyword evidence="7 8" id="KW-0472">Membrane</keyword>
<dbReference type="Proteomes" id="UP001163255">
    <property type="component" value="Chromosome"/>
</dbReference>
<keyword evidence="5 8" id="KW-0812">Transmembrane</keyword>
<evidence type="ECO:0000256" key="7">
    <source>
        <dbReference type="ARBA" id="ARBA00023136"/>
    </source>
</evidence>
<proteinExistence type="predicted"/>
<evidence type="ECO:0000256" key="1">
    <source>
        <dbReference type="ARBA" id="ARBA00004651"/>
    </source>
</evidence>
<keyword evidence="6 8" id="KW-1133">Transmembrane helix</keyword>
<evidence type="ECO:0000313" key="10">
    <source>
        <dbReference type="EMBL" id="UYM16090.1"/>
    </source>
</evidence>
<feature type="transmembrane region" description="Helical" evidence="8">
    <location>
        <begin position="229"/>
        <end position="248"/>
    </location>
</feature>
<dbReference type="InterPro" id="IPR050297">
    <property type="entry name" value="LipidA_mod_glycosyltrf_83"/>
</dbReference>
<gene>
    <name evidence="10" type="ORF">NX720_25370</name>
</gene>
<evidence type="ECO:0000256" key="4">
    <source>
        <dbReference type="ARBA" id="ARBA00022679"/>
    </source>
</evidence>
<sequence>MAVHLALASGLPLGVDEAHYALYALHPGLSYFDHPPMVGWLQLLIAPLGYNEFTIRLIPALLYALSSAVVLRLCKTMFNDESGRIGLVAVFLLNTAPILQLMGWGMVPDLPLMVVALLAVKVTWRLYLHNRVVDWMVLGGLYGLAGLSKYTALFLPIGLIGFMFQRLGWRWLRQPGPWLAAGIALILISPVLIWNFQHDWASFAYQLDRGIEVSVWSLKDALGMQAGQMLLYSLLAYVAGIAVVISVLRGRFPQEHRPAAWLIIWSAWPGLLVVAYSAGGDAVLPNWPAMMWTVLAPLSACWICLSWEKLWVKILTLVSSVLSVGIIAFVFAFLAFMPLSTFPFMKGAIKDLVGWKQAAVHARQLLEEVRQETGSDEPVLLVDNWVRASRIAWYAYPLPVQVISGRVSQFDFWYGRPDSDSRGILIRDNRSIPEDGRYEKAGIVCQLRDVLNTGVDGVEVNRFQFYYCAPELK</sequence>